<dbReference type="PANTHER" id="PTHR23420">
    <property type="entry name" value="ADENOSYLHOMOCYSTEINASE"/>
    <property type="match status" value="1"/>
</dbReference>
<feature type="binding site" evidence="7">
    <location>
        <begin position="241"/>
        <end position="246"/>
    </location>
    <ligand>
        <name>NAD(+)</name>
        <dbReference type="ChEBI" id="CHEBI:57540"/>
    </ligand>
</feature>
<keyword evidence="3 5" id="KW-0378">Hydrolase</keyword>
<feature type="binding site" evidence="5 7">
    <location>
        <position position="365"/>
    </location>
    <ligand>
        <name>NAD(+)</name>
        <dbReference type="ChEBI" id="CHEBI:57540"/>
    </ligand>
</feature>
<dbReference type="Pfam" id="PF00670">
    <property type="entry name" value="AdoHcyase_NAD"/>
    <property type="match status" value="1"/>
</dbReference>
<comment type="cofactor">
    <cofactor evidence="5 7">
        <name>NAD(+)</name>
        <dbReference type="ChEBI" id="CHEBI:57540"/>
    </cofactor>
    <text evidence="5 7">Binds 1 NAD(+) per subunit.</text>
</comment>
<dbReference type="SUPFAM" id="SSF52283">
    <property type="entry name" value="Formate/glycerate dehydrogenase catalytic domain-like"/>
    <property type="match status" value="1"/>
</dbReference>
<dbReference type="FunFam" id="3.40.50.720:FF:000004">
    <property type="entry name" value="Adenosylhomocysteinase"/>
    <property type="match status" value="1"/>
</dbReference>
<keyword evidence="2 5" id="KW-0554">One-carbon metabolism</keyword>
<dbReference type="EMBL" id="KF900321">
    <property type="protein sequence ID" value="AIE90899.1"/>
    <property type="molecule type" value="Genomic_DNA"/>
</dbReference>
<dbReference type="CDD" id="cd00401">
    <property type="entry name" value="SAHH"/>
    <property type="match status" value="1"/>
</dbReference>
<dbReference type="SMART" id="SM00997">
    <property type="entry name" value="AdoHcyase_NAD"/>
    <property type="match status" value="1"/>
</dbReference>
<feature type="binding site" evidence="5">
    <location>
        <position position="210"/>
    </location>
    <ligand>
        <name>NAD(+)</name>
        <dbReference type="ChEBI" id="CHEBI:57540"/>
    </ligand>
</feature>
<keyword evidence="5" id="KW-0963">Cytoplasm</keyword>
<dbReference type="SMART" id="SM00996">
    <property type="entry name" value="AdoHcyase"/>
    <property type="match status" value="1"/>
</dbReference>
<evidence type="ECO:0000259" key="9">
    <source>
        <dbReference type="SMART" id="SM00997"/>
    </source>
</evidence>
<comment type="similarity">
    <text evidence="1 5 8">Belongs to the adenosylhomocysteinase family.</text>
</comment>
<dbReference type="AlphaFoldDB" id="A0A075FHX0"/>
<comment type="catalytic activity">
    <reaction evidence="5">
        <text>S-adenosyl-L-homocysteine + H2O = L-homocysteine + adenosine</text>
        <dbReference type="Rhea" id="RHEA:21708"/>
        <dbReference type="ChEBI" id="CHEBI:15377"/>
        <dbReference type="ChEBI" id="CHEBI:16335"/>
        <dbReference type="ChEBI" id="CHEBI:57856"/>
        <dbReference type="ChEBI" id="CHEBI:58199"/>
        <dbReference type="EC" id="3.13.2.1"/>
    </reaction>
</comment>
<dbReference type="NCBIfam" id="NF004005">
    <property type="entry name" value="PRK05476.2-3"/>
    <property type="match status" value="1"/>
</dbReference>
<dbReference type="GO" id="GO:0006730">
    <property type="term" value="P:one-carbon metabolic process"/>
    <property type="evidence" value="ECO:0007669"/>
    <property type="project" value="UniProtKB-UniRule"/>
</dbReference>
<evidence type="ECO:0000256" key="7">
    <source>
        <dbReference type="PIRSR" id="PIRSR001109-2"/>
    </source>
</evidence>
<evidence type="ECO:0000256" key="8">
    <source>
        <dbReference type="RuleBase" id="RU004166"/>
    </source>
</evidence>
<comment type="pathway">
    <text evidence="5">Amino-acid biosynthesis; L-homocysteine biosynthesis; L-homocysteine from S-adenosyl-L-homocysteine: step 1/1.</text>
</comment>
<keyword evidence="4 5" id="KW-0520">NAD</keyword>
<dbReference type="GO" id="GO:0033353">
    <property type="term" value="P:S-adenosylmethionine cycle"/>
    <property type="evidence" value="ECO:0007669"/>
    <property type="project" value="TreeGrafter"/>
</dbReference>
<proteinExistence type="inferred from homology"/>
<dbReference type="Gene3D" id="3.40.50.720">
    <property type="entry name" value="NAD(P)-binding Rossmann-like Domain"/>
    <property type="match status" value="1"/>
</dbReference>
<feature type="binding site" evidence="5 6">
    <location>
        <position position="175"/>
    </location>
    <ligand>
        <name>substrate</name>
    </ligand>
</feature>
<feature type="domain" description="S-adenosyl-L-homocysteine hydrolase NAD binding" evidence="9">
    <location>
        <begin position="210"/>
        <end position="371"/>
    </location>
</feature>
<feature type="binding site" evidence="5 6">
    <location>
        <position position="150"/>
    </location>
    <ligand>
        <name>substrate</name>
    </ligand>
</feature>
<accession>A0A075FHX0</accession>
<evidence type="ECO:0000256" key="5">
    <source>
        <dbReference type="HAMAP-Rule" id="MF_00563"/>
    </source>
</evidence>
<gene>
    <name evidence="5 10" type="primary">ahcY</name>
</gene>
<feature type="binding site" evidence="5 6">
    <location>
        <position position="79"/>
    </location>
    <ligand>
        <name>substrate</name>
    </ligand>
</feature>
<feature type="binding site" evidence="5">
    <location>
        <begin position="239"/>
        <end position="244"/>
    </location>
    <ligand>
        <name>NAD(+)</name>
        <dbReference type="ChEBI" id="CHEBI:57540"/>
    </ligand>
</feature>
<dbReference type="GO" id="GO:0071269">
    <property type="term" value="P:L-homocysteine biosynthetic process"/>
    <property type="evidence" value="ECO:0007669"/>
    <property type="project" value="UniProtKB-UniRule"/>
</dbReference>
<sequence length="443" mass="47900">MTPAIESPLQKHLENEVQTALPVDTSGPYTVTDISLAEAGEARVSWARSRMPALAALRAAAESEKPLTGQRVAGCLHVTKETAVLIETLRAAGAEVSWSGCNPLSTQDDVAAWLAREGYDIHAWYGQSTEEFYRCIDRTLELRPTLTLDDGADLIYRVHSDFPQLADGIVGGTEETTTGVIRLRAMAEAGELLYPVIAVNDAATKWDFDNVHGTGQSTLDGIIRATSVLLAGKDFVVAGYGHCGRGLAARARGMGANVIVTEIDPLPALRAVMDGFRVMRMDEAATLGDIFCTATGMKDVIVGRHFDSMKDGAIVCNTGHYDCEISIPDLEKRSTGCRTIRENNEAFRMEDGRTIHLLARGRLVNLAAAEGHPSEVMDMSFANQFLALCRLASEGGGYDNRVYDISPEQDTELAALKLKTAGISIDELTPEQISYLSDFRAGT</sequence>
<dbReference type="GO" id="GO:0005829">
    <property type="term" value="C:cytosol"/>
    <property type="evidence" value="ECO:0007669"/>
    <property type="project" value="TreeGrafter"/>
</dbReference>
<dbReference type="UniPathway" id="UPA00314">
    <property type="reaction ID" value="UER00076"/>
</dbReference>
<dbReference type="InterPro" id="IPR020082">
    <property type="entry name" value="S-Ado-L-homoCys_hydrolase_CS"/>
</dbReference>
<feature type="binding site" evidence="7">
    <location>
        <position position="372"/>
    </location>
    <ligand>
        <name>NAD(+)</name>
        <dbReference type="ChEBI" id="CHEBI:57540"/>
    </ligand>
</feature>
<dbReference type="SUPFAM" id="SSF51735">
    <property type="entry name" value="NAD(P)-binding Rossmann-fold domains"/>
    <property type="match status" value="1"/>
</dbReference>
<dbReference type="InterPro" id="IPR036291">
    <property type="entry name" value="NAD(P)-bd_dom_sf"/>
</dbReference>
<evidence type="ECO:0000256" key="3">
    <source>
        <dbReference type="ARBA" id="ARBA00022801"/>
    </source>
</evidence>
<comment type="caution">
    <text evidence="5">Lacks conserved residue(s) required for the propagation of feature annotation.</text>
</comment>
<organism evidence="10">
    <name type="scientific">uncultured marine group II/III euryarchaeote AD1000_07_F07</name>
    <dbReference type="NCBI Taxonomy" id="1457709"/>
    <lineage>
        <taxon>Archaea</taxon>
        <taxon>Methanobacteriati</taxon>
        <taxon>Methanobacteriota</taxon>
        <taxon>environmental samples</taxon>
    </lineage>
</organism>
<feature type="binding site" evidence="5 6">
    <location>
        <position position="205"/>
    </location>
    <ligand>
        <name>substrate</name>
    </ligand>
</feature>
<reference evidence="10" key="1">
    <citation type="journal article" date="2014" name="Genome Biol. Evol.">
        <title>Pangenome evidence for extensive interdomain horizontal transfer affecting lineage core and shell genes in uncultured planktonic thaumarchaeota and euryarchaeota.</title>
        <authorList>
            <person name="Deschamps P."/>
            <person name="Zivanovic Y."/>
            <person name="Moreira D."/>
            <person name="Rodriguez-Valera F."/>
            <person name="Lopez-Garcia P."/>
        </authorList>
    </citation>
    <scope>NUCLEOTIDE SEQUENCE</scope>
</reference>
<comment type="function">
    <text evidence="5">May play a key role in the regulation of the intracellular concentration of adenosylhomocysteine.</text>
</comment>
<dbReference type="PANTHER" id="PTHR23420:SF0">
    <property type="entry name" value="ADENOSYLHOMOCYSTEINASE"/>
    <property type="match status" value="1"/>
</dbReference>
<comment type="subcellular location">
    <subcellularLocation>
        <location evidence="5">Cytoplasm</location>
    </subcellularLocation>
</comment>
<feature type="binding site" evidence="5 7">
    <location>
        <begin position="176"/>
        <end position="178"/>
    </location>
    <ligand>
        <name>NAD(+)</name>
        <dbReference type="ChEBI" id="CHEBI:57540"/>
    </ligand>
</feature>
<evidence type="ECO:0000256" key="1">
    <source>
        <dbReference type="ARBA" id="ARBA00007122"/>
    </source>
</evidence>
<dbReference type="NCBIfam" id="TIGR00936">
    <property type="entry name" value="ahcY"/>
    <property type="match status" value="1"/>
</dbReference>
<dbReference type="PIRSF" id="PIRSF001109">
    <property type="entry name" value="Ad_hcy_hydrolase"/>
    <property type="match status" value="1"/>
</dbReference>
<dbReference type="InterPro" id="IPR000043">
    <property type="entry name" value="Adenosylhomocysteinase-like"/>
</dbReference>
<evidence type="ECO:0000256" key="4">
    <source>
        <dbReference type="ARBA" id="ARBA00023027"/>
    </source>
</evidence>
<evidence type="ECO:0000256" key="6">
    <source>
        <dbReference type="PIRSR" id="PIRSR001109-1"/>
    </source>
</evidence>
<dbReference type="GO" id="GO:0004013">
    <property type="term" value="F:adenosylhomocysteinase activity"/>
    <property type="evidence" value="ECO:0007669"/>
    <property type="project" value="UniProtKB-UniRule"/>
</dbReference>
<dbReference type="InterPro" id="IPR015878">
    <property type="entry name" value="Ado_hCys_hydrolase_NAD-bd"/>
</dbReference>
<name>A0A075FHX0_9EURY</name>
<evidence type="ECO:0000256" key="2">
    <source>
        <dbReference type="ARBA" id="ARBA00022563"/>
    </source>
</evidence>
<dbReference type="InterPro" id="IPR042172">
    <property type="entry name" value="Adenosylhomocyst_ase-like_sf"/>
</dbReference>
<dbReference type="Gene3D" id="3.40.50.1480">
    <property type="entry name" value="Adenosylhomocysteinase-like"/>
    <property type="match status" value="1"/>
</dbReference>
<protein>
    <recommendedName>
        <fullName evidence="5">Adenosylhomocysteinase</fullName>
        <ecNumber evidence="5">3.13.2.1</ecNumber>
    </recommendedName>
    <alternativeName>
        <fullName evidence="5">S-adenosyl-L-homocysteine hydrolase</fullName>
        <shortName evidence="5">AdoHcyase</shortName>
    </alternativeName>
</protein>
<feature type="binding site" evidence="5 7">
    <location>
        <position position="262"/>
    </location>
    <ligand>
        <name>NAD(+)</name>
        <dbReference type="ChEBI" id="CHEBI:57540"/>
    </ligand>
</feature>
<dbReference type="EC" id="3.13.2.1" evidence="5"/>
<dbReference type="PROSITE" id="PS00739">
    <property type="entry name" value="ADOHCYASE_2"/>
    <property type="match status" value="1"/>
</dbReference>
<evidence type="ECO:0000313" key="10">
    <source>
        <dbReference type="EMBL" id="AIE90899.1"/>
    </source>
</evidence>
<dbReference type="HAMAP" id="MF_00563">
    <property type="entry name" value="AdoHcyase"/>
    <property type="match status" value="1"/>
</dbReference>
<dbReference type="Pfam" id="PF05221">
    <property type="entry name" value="AdoHcyase"/>
    <property type="match status" value="1"/>
</dbReference>
<feature type="binding site" evidence="5 6">
    <location>
        <position position="209"/>
    </location>
    <ligand>
        <name>substrate</name>
    </ligand>
</feature>